<dbReference type="InterPro" id="IPR010998">
    <property type="entry name" value="Integrase_recombinase_N"/>
</dbReference>
<sequence length="317" mass="36577">MGFKPKGKNVVETFDYYLKRFKEKINAGKRNTSTLTRLTISKAKFSKYIKNEFHLSDIPLTQLKLANASAYCHFLETKEKLSTNTAMKHVKNLKHVIRFAIEHGWLESDPLMAFKCTYQDPDRERLTMEELNTIYEKEISISRVAEVRDVFIFSCYTGFAFIDAFDLTRDNLIIGIDGEKWLSKSRNKTETPETLPLLPIALEIVEKYKNHPYCVANNKLLPVNSNQRYNAYLKEIADLCEIKKNLTTHTARHTFATTVTLENDVPIETVSQMLGHKSLRTTQIYAKITQKKMSNNMKDLKLKLSTINTPPQILKAN</sequence>
<dbReference type="InterPro" id="IPR050090">
    <property type="entry name" value="Tyrosine_recombinase_XerCD"/>
</dbReference>
<dbReference type="Gene3D" id="1.10.443.10">
    <property type="entry name" value="Intergrase catalytic core"/>
    <property type="match status" value="1"/>
</dbReference>
<dbReference type="AlphaFoldDB" id="A0A1J5P863"/>
<keyword evidence="2" id="KW-0238">DNA-binding</keyword>
<feature type="domain" description="Tyr recombinase" evidence="4">
    <location>
        <begin position="121"/>
        <end position="298"/>
    </location>
</feature>
<dbReference type="EMBL" id="MLJW01008509">
    <property type="protein sequence ID" value="OIQ63991.1"/>
    <property type="molecule type" value="Genomic_DNA"/>
</dbReference>
<evidence type="ECO:0000256" key="3">
    <source>
        <dbReference type="ARBA" id="ARBA00023172"/>
    </source>
</evidence>
<evidence type="ECO:0000256" key="1">
    <source>
        <dbReference type="ARBA" id="ARBA00008857"/>
    </source>
</evidence>
<gene>
    <name evidence="5" type="primary">xerD_52</name>
    <name evidence="5" type="ORF">GALL_544620</name>
</gene>
<evidence type="ECO:0000256" key="2">
    <source>
        <dbReference type="ARBA" id="ARBA00023125"/>
    </source>
</evidence>
<dbReference type="PROSITE" id="PS51898">
    <property type="entry name" value="TYR_RECOMBINASE"/>
    <property type="match status" value="1"/>
</dbReference>
<dbReference type="GO" id="GO:0015074">
    <property type="term" value="P:DNA integration"/>
    <property type="evidence" value="ECO:0007669"/>
    <property type="project" value="InterPro"/>
</dbReference>
<organism evidence="5">
    <name type="scientific">mine drainage metagenome</name>
    <dbReference type="NCBI Taxonomy" id="410659"/>
    <lineage>
        <taxon>unclassified sequences</taxon>
        <taxon>metagenomes</taxon>
        <taxon>ecological metagenomes</taxon>
    </lineage>
</organism>
<keyword evidence="3" id="KW-0233">DNA recombination</keyword>
<dbReference type="Pfam" id="PF00589">
    <property type="entry name" value="Phage_integrase"/>
    <property type="match status" value="1"/>
</dbReference>
<dbReference type="PANTHER" id="PTHR30349:SF64">
    <property type="entry name" value="PROPHAGE INTEGRASE INTD-RELATED"/>
    <property type="match status" value="1"/>
</dbReference>
<reference evidence="5" key="1">
    <citation type="submission" date="2016-10" db="EMBL/GenBank/DDBJ databases">
        <title>Sequence of Gallionella enrichment culture.</title>
        <authorList>
            <person name="Poehlein A."/>
            <person name="Muehling M."/>
            <person name="Daniel R."/>
        </authorList>
    </citation>
    <scope>NUCLEOTIDE SEQUENCE</scope>
</reference>
<dbReference type="GO" id="GO:0006310">
    <property type="term" value="P:DNA recombination"/>
    <property type="evidence" value="ECO:0007669"/>
    <property type="project" value="UniProtKB-KW"/>
</dbReference>
<comment type="caution">
    <text evidence="5">The sequence shown here is derived from an EMBL/GenBank/DDBJ whole genome shotgun (WGS) entry which is preliminary data.</text>
</comment>
<dbReference type="GO" id="GO:0003677">
    <property type="term" value="F:DNA binding"/>
    <property type="evidence" value="ECO:0007669"/>
    <property type="project" value="UniProtKB-KW"/>
</dbReference>
<dbReference type="InterPro" id="IPR013762">
    <property type="entry name" value="Integrase-like_cat_sf"/>
</dbReference>
<evidence type="ECO:0000313" key="5">
    <source>
        <dbReference type="EMBL" id="OIQ63991.1"/>
    </source>
</evidence>
<accession>A0A1J5P863</accession>
<protein>
    <submittedName>
        <fullName evidence="5">Tyrosine recombinase XerD</fullName>
    </submittedName>
</protein>
<name>A0A1J5P863_9ZZZZ</name>
<comment type="similarity">
    <text evidence="1">Belongs to the 'phage' integrase family.</text>
</comment>
<dbReference type="Gene3D" id="1.10.150.130">
    <property type="match status" value="1"/>
</dbReference>
<dbReference type="SUPFAM" id="SSF56349">
    <property type="entry name" value="DNA breaking-rejoining enzymes"/>
    <property type="match status" value="1"/>
</dbReference>
<dbReference type="InterPro" id="IPR002104">
    <property type="entry name" value="Integrase_catalytic"/>
</dbReference>
<evidence type="ECO:0000259" key="4">
    <source>
        <dbReference type="PROSITE" id="PS51898"/>
    </source>
</evidence>
<dbReference type="InterPro" id="IPR011010">
    <property type="entry name" value="DNA_brk_join_enz"/>
</dbReference>
<dbReference type="InterPro" id="IPR025269">
    <property type="entry name" value="SAM-like_dom"/>
</dbReference>
<proteinExistence type="inferred from homology"/>
<dbReference type="PANTHER" id="PTHR30349">
    <property type="entry name" value="PHAGE INTEGRASE-RELATED"/>
    <property type="match status" value="1"/>
</dbReference>
<dbReference type="CDD" id="cd01185">
    <property type="entry name" value="INTN1_C_like"/>
    <property type="match status" value="1"/>
</dbReference>
<dbReference type="Pfam" id="PF13102">
    <property type="entry name" value="Phage_int_SAM_5"/>
    <property type="match status" value="1"/>
</dbReference>